<proteinExistence type="predicted"/>
<dbReference type="Proteomes" id="UP000198211">
    <property type="component" value="Unassembled WGS sequence"/>
</dbReference>
<accession>A0A225V2E1</accession>
<reference evidence="2" key="1">
    <citation type="submission" date="2017-03" db="EMBL/GenBank/DDBJ databases">
        <title>Phytopthora megakarya and P. palmivora, two closely related causual agents of cacao black pod achieved similar genome size and gene model numbers by different mechanisms.</title>
        <authorList>
            <person name="Ali S."/>
            <person name="Shao J."/>
            <person name="Larry D.J."/>
            <person name="Kronmiller B."/>
            <person name="Shen D."/>
            <person name="Strem M.D."/>
            <person name="Melnick R.L."/>
            <person name="Guiltinan M.J."/>
            <person name="Tyler B.M."/>
            <person name="Meinhardt L.W."/>
            <person name="Bailey B.A."/>
        </authorList>
    </citation>
    <scope>NUCLEOTIDE SEQUENCE [LARGE SCALE GENOMIC DNA]</scope>
    <source>
        <strain evidence="2">zdho120</strain>
    </source>
</reference>
<name>A0A225V2E1_9STRA</name>
<keyword evidence="2" id="KW-1185">Reference proteome</keyword>
<gene>
    <name evidence="1" type="ORF">PHMEG_00029930</name>
</gene>
<evidence type="ECO:0000313" key="1">
    <source>
        <dbReference type="EMBL" id="OWY99127.1"/>
    </source>
</evidence>
<comment type="caution">
    <text evidence="1">The sequence shown here is derived from an EMBL/GenBank/DDBJ whole genome shotgun (WGS) entry which is preliminary data.</text>
</comment>
<evidence type="ECO:0000313" key="2">
    <source>
        <dbReference type="Proteomes" id="UP000198211"/>
    </source>
</evidence>
<organism evidence="1 2">
    <name type="scientific">Phytophthora megakarya</name>
    <dbReference type="NCBI Taxonomy" id="4795"/>
    <lineage>
        <taxon>Eukaryota</taxon>
        <taxon>Sar</taxon>
        <taxon>Stramenopiles</taxon>
        <taxon>Oomycota</taxon>
        <taxon>Peronosporomycetes</taxon>
        <taxon>Peronosporales</taxon>
        <taxon>Peronosporaceae</taxon>
        <taxon>Phytophthora</taxon>
    </lineage>
</organism>
<dbReference type="EMBL" id="NBNE01008769">
    <property type="protein sequence ID" value="OWY99127.1"/>
    <property type="molecule type" value="Genomic_DNA"/>
</dbReference>
<sequence length="113" mass="12414">NVYLVPDLPHTLLSVSKLWRDGHKVSFGPSSCTIATGSRGRTACIARLVGGVYSVVTEPQHEIHARHAQGLSAAALGRTLEMWHRRLGHVNNKDCQRQRSEGRWKCGTEGSVT</sequence>
<feature type="non-terminal residue" evidence="1">
    <location>
        <position position="1"/>
    </location>
</feature>
<dbReference type="AlphaFoldDB" id="A0A225V2E1"/>
<dbReference type="OrthoDB" id="111524at2759"/>
<protein>
    <submittedName>
        <fullName evidence="1">Uncharacterized protein</fullName>
    </submittedName>
</protein>